<evidence type="ECO:0000313" key="2">
    <source>
        <dbReference type="Proteomes" id="UP000199604"/>
    </source>
</evidence>
<sequence>MKKIFLVLTFIFSLTITAQHSRRDGNRIGIMGGITQTTLTTSNFASKPANGWVAGMAVRGNYYNDFSAIFGMQFFENNIIVATTKPLSLASEDVNFKTMGVQVRLLASYNLIKNHLSLDFGPVLQINDKLKINSKSELNNVTGTLLTAKEITDVTKLNGNAYVGISAGTKRIRAVVNYQYGLNNFLNNLNNNEELKLKNNNSNFKGHLGIISGQVLFNL</sequence>
<gene>
    <name evidence="1" type="ORF">SAMN05660845_1536</name>
</gene>
<dbReference type="OrthoDB" id="1143271at2"/>
<dbReference type="Proteomes" id="UP000199604">
    <property type="component" value="Unassembled WGS sequence"/>
</dbReference>
<organism evidence="1 2">
    <name type="scientific">Flavobacterium swingsii</name>
    <dbReference type="NCBI Taxonomy" id="498292"/>
    <lineage>
        <taxon>Bacteria</taxon>
        <taxon>Pseudomonadati</taxon>
        <taxon>Bacteroidota</taxon>
        <taxon>Flavobacteriia</taxon>
        <taxon>Flavobacteriales</taxon>
        <taxon>Flavobacteriaceae</taxon>
        <taxon>Flavobacterium</taxon>
    </lineage>
</organism>
<dbReference type="EMBL" id="FOJT01000004">
    <property type="protein sequence ID" value="SFB08867.1"/>
    <property type="molecule type" value="Genomic_DNA"/>
</dbReference>
<keyword evidence="2" id="KW-1185">Reference proteome</keyword>
<dbReference type="RefSeq" id="WP_091475714.1">
    <property type="nucleotide sequence ID" value="NZ_FOJT01000004.1"/>
</dbReference>
<dbReference type="AlphaFoldDB" id="A0A1I0Y7N9"/>
<accession>A0A1I0Y7N9</accession>
<name>A0A1I0Y7N9_9FLAO</name>
<evidence type="ECO:0000313" key="1">
    <source>
        <dbReference type="EMBL" id="SFB08867.1"/>
    </source>
</evidence>
<dbReference type="STRING" id="498292.SAMN05660845_1536"/>
<proteinExistence type="predicted"/>
<protein>
    <recommendedName>
        <fullName evidence="3">Outer membrane protein beta-barrel domain-containing protein</fullName>
    </recommendedName>
</protein>
<reference evidence="2" key="1">
    <citation type="submission" date="2016-10" db="EMBL/GenBank/DDBJ databases">
        <authorList>
            <person name="Varghese N."/>
            <person name="Submissions S."/>
        </authorList>
    </citation>
    <scope>NUCLEOTIDE SEQUENCE [LARGE SCALE GENOMIC DNA]</scope>
    <source>
        <strain evidence="2">DSM 21789</strain>
    </source>
</reference>
<evidence type="ECO:0008006" key="3">
    <source>
        <dbReference type="Google" id="ProtNLM"/>
    </source>
</evidence>